<dbReference type="AlphaFoldDB" id="A0A7X0CG91"/>
<dbReference type="CDD" id="cd07067">
    <property type="entry name" value="HP_PGM_like"/>
    <property type="match status" value="1"/>
</dbReference>
<organism evidence="5 6">
    <name type="scientific">Massilia aurea</name>
    <dbReference type="NCBI Taxonomy" id="373040"/>
    <lineage>
        <taxon>Bacteria</taxon>
        <taxon>Pseudomonadati</taxon>
        <taxon>Pseudomonadota</taxon>
        <taxon>Betaproteobacteria</taxon>
        <taxon>Burkholderiales</taxon>
        <taxon>Oxalobacteraceae</taxon>
        <taxon>Telluria group</taxon>
        <taxon>Massilia</taxon>
    </lineage>
</organism>
<evidence type="ECO:0000256" key="1">
    <source>
        <dbReference type="ARBA" id="ARBA00023152"/>
    </source>
</evidence>
<dbReference type="PANTHER" id="PTHR48100:SF1">
    <property type="entry name" value="HISTIDINE PHOSPHATASE FAMILY PROTEIN-RELATED"/>
    <property type="match status" value="1"/>
</dbReference>
<dbReference type="SMART" id="SM00855">
    <property type="entry name" value="PGAM"/>
    <property type="match status" value="1"/>
</dbReference>
<evidence type="ECO:0000256" key="2">
    <source>
        <dbReference type="ARBA" id="ARBA00023235"/>
    </source>
</evidence>
<evidence type="ECO:0000313" key="6">
    <source>
        <dbReference type="Proteomes" id="UP000540787"/>
    </source>
</evidence>
<dbReference type="Pfam" id="PF00300">
    <property type="entry name" value="His_Phos_1"/>
    <property type="match status" value="1"/>
</dbReference>
<feature type="active site" description="Tele-phosphohistidine intermediate" evidence="3">
    <location>
        <position position="18"/>
    </location>
</feature>
<dbReference type="Gene3D" id="3.40.50.1240">
    <property type="entry name" value="Phosphoglycerate mutase-like"/>
    <property type="match status" value="1"/>
</dbReference>
<keyword evidence="2 5" id="KW-0413">Isomerase</keyword>
<dbReference type="GO" id="GO:0004619">
    <property type="term" value="F:phosphoglycerate mutase activity"/>
    <property type="evidence" value="ECO:0007669"/>
    <property type="project" value="UniProtKB-EC"/>
</dbReference>
<proteinExistence type="predicted"/>
<sequence>MTLTTAPQGATTILLIRHGETAWNAERRLQGHLDIPLNAEGERQAALLGAALAGEAIDHVLSSDLGRARQTAEAILCVRGATTALQVDPQLRERCYGGFEGLLYSEIAARYPADFAAWQARNVDATLPPGKNQGESFRAFFDRVTTAIVAHAARHSGQTLALVAHGGVLECAYRAALGLALDTPRDFKVHNASINRFAVEQGKLRLLSWGEVEHLRQVALDDLP</sequence>
<feature type="active site" description="Proton donor/acceptor" evidence="3">
    <location>
        <position position="93"/>
    </location>
</feature>
<dbReference type="Proteomes" id="UP000540787">
    <property type="component" value="Unassembled WGS sequence"/>
</dbReference>
<dbReference type="EMBL" id="JACHBX010000005">
    <property type="protein sequence ID" value="MBB6135943.1"/>
    <property type="molecule type" value="Genomic_DNA"/>
</dbReference>
<accession>A0A7X0CG91</accession>
<dbReference type="PANTHER" id="PTHR48100">
    <property type="entry name" value="BROAD-SPECIFICITY PHOSPHATASE YOR283W-RELATED"/>
    <property type="match status" value="1"/>
</dbReference>
<evidence type="ECO:0000256" key="3">
    <source>
        <dbReference type="PIRSR" id="PIRSR613078-1"/>
    </source>
</evidence>
<evidence type="ECO:0000313" key="5">
    <source>
        <dbReference type="EMBL" id="MBB6135943.1"/>
    </source>
</evidence>
<feature type="binding site" evidence="4">
    <location>
        <begin position="93"/>
        <end position="96"/>
    </location>
    <ligand>
        <name>substrate</name>
    </ligand>
</feature>
<dbReference type="InterPro" id="IPR050275">
    <property type="entry name" value="PGM_Phosphatase"/>
</dbReference>
<dbReference type="EC" id="5.4.2.12" evidence="5"/>
<name>A0A7X0CG91_9BURK</name>
<dbReference type="RefSeq" id="WP_183556777.1">
    <property type="nucleotide sequence ID" value="NZ_JACHBX010000005.1"/>
</dbReference>
<evidence type="ECO:0000256" key="4">
    <source>
        <dbReference type="PIRSR" id="PIRSR613078-2"/>
    </source>
</evidence>
<dbReference type="InterPro" id="IPR001345">
    <property type="entry name" value="PG/BPGM_mutase_AS"/>
</dbReference>
<reference evidence="5 6" key="1">
    <citation type="submission" date="2020-08" db="EMBL/GenBank/DDBJ databases">
        <title>The Agave Microbiome: Exploring the role of microbial communities in plant adaptations to desert environments.</title>
        <authorList>
            <person name="Partida-Martinez L.P."/>
        </authorList>
    </citation>
    <scope>NUCLEOTIDE SEQUENCE [LARGE SCALE GENOMIC DNA]</scope>
    <source>
        <strain evidence="5 6">AT3.2</strain>
    </source>
</reference>
<dbReference type="InterPro" id="IPR029033">
    <property type="entry name" value="His_PPase_superfam"/>
</dbReference>
<comment type="caution">
    <text evidence="5">The sequence shown here is derived from an EMBL/GenBank/DDBJ whole genome shotgun (WGS) entry which is preliminary data.</text>
</comment>
<feature type="binding site" evidence="4">
    <location>
        <begin position="17"/>
        <end position="24"/>
    </location>
    <ligand>
        <name>substrate</name>
    </ligand>
</feature>
<dbReference type="GO" id="GO:0016791">
    <property type="term" value="F:phosphatase activity"/>
    <property type="evidence" value="ECO:0007669"/>
    <property type="project" value="TreeGrafter"/>
</dbReference>
<dbReference type="SUPFAM" id="SSF53254">
    <property type="entry name" value="Phosphoglycerate mutase-like"/>
    <property type="match status" value="1"/>
</dbReference>
<keyword evidence="1" id="KW-0324">Glycolysis</keyword>
<feature type="binding site" evidence="4">
    <location>
        <position position="67"/>
    </location>
    <ligand>
        <name>substrate</name>
    </ligand>
</feature>
<dbReference type="InterPro" id="IPR013078">
    <property type="entry name" value="His_Pase_superF_clade-1"/>
</dbReference>
<dbReference type="GO" id="GO:0005737">
    <property type="term" value="C:cytoplasm"/>
    <property type="evidence" value="ECO:0007669"/>
    <property type="project" value="TreeGrafter"/>
</dbReference>
<gene>
    <name evidence="5" type="ORF">HD842_004120</name>
</gene>
<dbReference type="PROSITE" id="PS00175">
    <property type="entry name" value="PG_MUTASE"/>
    <property type="match status" value="1"/>
</dbReference>
<keyword evidence="6" id="KW-1185">Reference proteome</keyword>
<protein>
    <submittedName>
        <fullName evidence="5">Putative phosphoglycerate mutase</fullName>
        <ecNumber evidence="5">5.4.2.12</ecNumber>
    </submittedName>
</protein>